<dbReference type="OrthoDB" id="1750196at2759"/>
<name>A0A067KQC5_JATCU</name>
<dbReference type="Proteomes" id="UP000027138">
    <property type="component" value="Unassembled WGS sequence"/>
</dbReference>
<dbReference type="InterPro" id="IPR005162">
    <property type="entry name" value="Retrotrans_gag_dom"/>
</dbReference>
<feature type="domain" description="Retrotransposon gag" evidence="1">
    <location>
        <begin position="13"/>
        <end position="80"/>
    </location>
</feature>
<sequence>MNRYNEEDVLRAFPQTLHKDYRRWYDGLDEEVQKNWIKLQTAFLKHFKTDESDEFGLRDLEGLRQGKDESFSDYYRRWRTKFSDEEEKVPVKIEIEKSITVKNKIPSGMTASSVLSQLQRTRADISIWDLLIASKEHREALLEAMTFVKVSARIQSVDLINVLQRRIGEVTFFDSDLPPEGRNHCGSNRCAHHQEQECSE</sequence>
<dbReference type="PANTHER" id="PTHR33223">
    <property type="entry name" value="CCHC-TYPE DOMAIN-CONTAINING PROTEIN"/>
    <property type="match status" value="1"/>
</dbReference>
<dbReference type="PANTHER" id="PTHR33223:SF6">
    <property type="entry name" value="CCHC-TYPE DOMAIN-CONTAINING PROTEIN"/>
    <property type="match status" value="1"/>
</dbReference>
<protein>
    <recommendedName>
        <fullName evidence="1">Retrotransposon gag domain-containing protein</fullName>
    </recommendedName>
</protein>
<evidence type="ECO:0000313" key="2">
    <source>
        <dbReference type="EMBL" id="KDP38322.1"/>
    </source>
</evidence>
<dbReference type="Pfam" id="PF03732">
    <property type="entry name" value="Retrotrans_gag"/>
    <property type="match status" value="1"/>
</dbReference>
<keyword evidence="3" id="KW-1185">Reference proteome</keyword>
<gene>
    <name evidence="2" type="ORF">JCGZ_05387</name>
</gene>
<reference evidence="2 3" key="1">
    <citation type="journal article" date="2014" name="PLoS ONE">
        <title>Global Analysis of Gene Expression Profiles in Physic Nut (Jatropha curcas L.) Seedlings Exposed to Salt Stress.</title>
        <authorList>
            <person name="Zhang L."/>
            <person name="Zhang C."/>
            <person name="Wu P."/>
            <person name="Chen Y."/>
            <person name="Li M."/>
            <person name="Jiang H."/>
            <person name="Wu G."/>
        </authorList>
    </citation>
    <scope>NUCLEOTIDE SEQUENCE [LARGE SCALE GENOMIC DNA]</scope>
    <source>
        <strain evidence="3">cv. GZQX0401</strain>
        <tissue evidence="2">Young leaves</tissue>
    </source>
</reference>
<evidence type="ECO:0000313" key="3">
    <source>
        <dbReference type="Proteomes" id="UP000027138"/>
    </source>
</evidence>
<accession>A0A067KQC5</accession>
<evidence type="ECO:0000259" key="1">
    <source>
        <dbReference type="Pfam" id="PF03732"/>
    </source>
</evidence>
<dbReference type="EMBL" id="KK914365">
    <property type="protein sequence ID" value="KDP38322.1"/>
    <property type="molecule type" value="Genomic_DNA"/>
</dbReference>
<proteinExistence type="predicted"/>
<dbReference type="AlphaFoldDB" id="A0A067KQC5"/>
<organism evidence="2 3">
    <name type="scientific">Jatropha curcas</name>
    <name type="common">Barbados nut</name>
    <dbReference type="NCBI Taxonomy" id="180498"/>
    <lineage>
        <taxon>Eukaryota</taxon>
        <taxon>Viridiplantae</taxon>
        <taxon>Streptophyta</taxon>
        <taxon>Embryophyta</taxon>
        <taxon>Tracheophyta</taxon>
        <taxon>Spermatophyta</taxon>
        <taxon>Magnoliopsida</taxon>
        <taxon>eudicotyledons</taxon>
        <taxon>Gunneridae</taxon>
        <taxon>Pentapetalae</taxon>
        <taxon>rosids</taxon>
        <taxon>fabids</taxon>
        <taxon>Malpighiales</taxon>
        <taxon>Euphorbiaceae</taxon>
        <taxon>Crotonoideae</taxon>
        <taxon>Jatropheae</taxon>
        <taxon>Jatropha</taxon>
    </lineage>
</organism>